<gene>
    <name evidence="1" type="ORF">DXN05_21735</name>
</gene>
<protein>
    <submittedName>
        <fullName evidence="1">Uncharacterized protein</fullName>
    </submittedName>
</protein>
<dbReference type="OrthoDB" id="1079625at2"/>
<evidence type="ECO:0000313" key="2">
    <source>
        <dbReference type="Proteomes" id="UP000261284"/>
    </source>
</evidence>
<dbReference type="Proteomes" id="UP000261284">
    <property type="component" value="Unassembled WGS sequence"/>
</dbReference>
<name>A0A3E1NE38_9BACT</name>
<keyword evidence="2" id="KW-1185">Reference proteome</keyword>
<dbReference type="AlphaFoldDB" id="A0A3E1NE38"/>
<proteinExistence type="predicted"/>
<dbReference type="EMBL" id="QTJU01000011">
    <property type="protein sequence ID" value="RFM26220.1"/>
    <property type="molecule type" value="Genomic_DNA"/>
</dbReference>
<dbReference type="Pfam" id="PF18762">
    <property type="entry name" value="Kinase-PolyVal"/>
    <property type="match status" value="1"/>
</dbReference>
<reference evidence="1 2" key="1">
    <citation type="submission" date="2018-08" db="EMBL/GenBank/DDBJ databases">
        <title>Chitinophagaceae sp. K23C18032701, a novel bacterium isolated from forest soil.</title>
        <authorList>
            <person name="Wang C."/>
        </authorList>
    </citation>
    <scope>NUCLEOTIDE SEQUENCE [LARGE SCALE GENOMIC DNA]</scope>
    <source>
        <strain evidence="1 2">K23C18032701</strain>
    </source>
</reference>
<comment type="caution">
    <text evidence="1">The sequence shown here is derived from an EMBL/GenBank/DDBJ whole genome shotgun (WGS) entry which is preliminary data.</text>
</comment>
<dbReference type="RefSeq" id="WP_116849397.1">
    <property type="nucleotide sequence ID" value="NZ_QTJU01000011.1"/>
</dbReference>
<dbReference type="InterPro" id="IPR041055">
    <property type="entry name" value="Kinase-PolyVal"/>
</dbReference>
<accession>A0A3E1NE38</accession>
<organism evidence="1 2">
    <name type="scientific">Deminuibacter soli</name>
    <dbReference type="NCBI Taxonomy" id="2291815"/>
    <lineage>
        <taxon>Bacteria</taxon>
        <taxon>Pseudomonadati</taxon>
        <taxon>Bacteroidota</taxon>
        <taxon>Chitinophagia</taxon>
        <taxon>Chitinophagales</taxon>
        <taxon>Chitinophagaceae</taxon>
        <taxon>Deminuibacter</taxon>
    </lineage>
</organism>
<sequence length="213" mass="24258">MIADDIRQKLQNIIRGELQERPGDSCTAIRNLLCQSFGTSATNKSEFADRAILKEKQTGFLKNHTQNNHLWLNKLPSGSRRIAAGGESIVYLAHTGRQVIKTNDASYYATWTEFFTSLCLHNLFFPNTGYSLLGFTENENQLLAVLQQPFIEGENAALEAIEELLNFNGFAKSRRQDYYNNEFNLALEDMHDENVLNQGDILFFIDTVFYIMG</sequence>
<evidence type="ECO:0000313" key="1">
    <source>
        <dbReference type="EMBL" id="RFM26220.1"/>
    </source>
</evidence>